<name>A0A6J5P9W8_9CAUD</name>
<reference evidence="3" key="1">
    <citation type="submission" date="2020-04" db="EMBL/GenBank/DDBJ databases">
        <authorList>
            <person name="Chiriac C."/>
            <person name="Salcher M."/>
            <person name="Ghai R."/>
            <person name="Kavagutti S V."/>
        </authorList>
    </citation>
    <scope>NUCLEOTIDE SEQUENCE</scope>
</reference>
<evidence type="ECO:0000313" key="2">
    <source>
        <dbReference type="EMBL" id="CAB4136121.1"/>
    </source>
</evidence>
<accession>A0A6J5P9W8</accession>
<evidence type="ECO:0000256" key="1">
    <source>
        <dbReference type="SAM" id="MobiDB-lite"/>
    </source>
</evidence>
<protein>
    <submittedName>
        <fullName evidence="3">Uncharacterized protein</fullName>
    </submittedName>
</protein>
<proteinExistence type="predicted"/>
<feature type="compositionally biased region" description="Basic and acidic residues" evidence="1">
    <location>
        <begin position="22"/>
        <end position="43"/>
    </location>
</feature>
<organism evidence="3">
    <name type="scientific">uncultured Caudovirales phage</name>
    <dbReference type="NCBI Taxonomy" id="2100421"/>
    <lineage>
        <taxon>Viruses</taxon>
        <taxon>Duplodnaviria</taxon>
        <taxon>Heunggongvirae</taxon>
        <taxon>Uroviricota</taxon>
        <taxon>Caudoviricetes</taxon>
        <taxon>Peduoviridae</taxon>
        <taxon>Maltschvirus</taxon>
        <taxon>Maltschvirus maltsch</taxon>
    </lineage>
</organism>
<evidence type="ECO:0000313" key="3">
    <source>
        <dbReference type="EMBL" id="CAB4168689.1"/>
    </source>
</evidence>
<gene>
    <name evidence="2" type="ORF">UFOVP302_23</name>
    <name evidence="3" type="ORF">UFOVP579_23</name>
</gene>
<dbReference type="EMBL" id="LR796316">
    <property type="protein sequence ID" value="CAB4136121.1"/>
    <property type="molecule type" value="Genomic_DNA"/>
</dbReference>
<feature type="region of interest" description="Disordered" evidence="1">
    <location>
        <begin position="22"/>
        <end position="50"/>
    </location>
</feature>
<dbReference type="EMBL" id="LR796829">
    <property type="protein sequence ID" value="CAB4168689.1"/>
    <property type="molecule type" value="Genomic_DNA"/>
</dbReference>
<sequence>MEKEKSKAQKELDEYRETKIAYLSKADKDMDFSKVNDPEKKQTEPTTQKK</sequence>